<feature type="compositionally biased region" description="Polar residues" evidence="1">
    <location>
        <begin position="1"/>
        <end position="19"/>
    </location>
</feature>
<dbReference type="InterPro" id="IPR016024">
    <property type="entry name" value="ARM-type_fold"/>
</dbReference>
<feature type="compositionally biased region" description="Polar residues" evidence="1">
    <location>
        <begin position="607"/>
        <end position="619"/>
    </location>
</feature>
<dbReference type="Proteomes" id="UP001163846">
    <property type="component" value="Unassembled WGS sequence"/>
</dbReference>
<feature type="compositionally biased region" description="Low complexity" evidence="1">
    <location>
        <begin position="633"/>
        <end position="664"/>
    </location>
</feature>
<proteinExistence type="predicted"/>
<feature type="compositionally biased region" description="Acidic residues" evidence="1">
    <location>
        <begin position="421"/>
        <end position="464"/>
    </location>
</feature>
<feature type="region of interest" description="Disordered" evidence="1">
    <location>
        <begin position="121"/>
        <end position="157"/>
    </location>
</feature>
<feature type="compositionally biased region" description="Basic residues" evidence="1">
    <location>
        <begin position="408"/>
        <end position="417"/>
    </location>
</feature>
<dbReference type="SUPFAM" id="SSF48371">
    <property type="entry name" value="ARM repeat"/>
    <property type="match status" value="1"/>
</dbReference>
<feature type="compositionally biased region" description="Low complexity" evidence="1">
    <location>
        <begin position="594"/>
        <end position="606"/>
    </location>
</feature>
<dbReference type="AlphaFoldDB" id="A0AA38UGI1"/>
<feature type="region of interest" description="Disordered" evidence="1">
    <location>
        <begin position="333"/>
        <end position="477"/>
    </location>
</feature>
<sequence length="1002" mass="109418">MASTVNNDVNTDSSSTDIHSPSPAASSDQSQPTAPSDQGQPTAPSSLDTSSNDATSNSLSTNLSSPSPAAPSEQPQSTSPAPPDASLSDQERHALEAQRDEALCQTVKQGQVELKNWIHRQTQRPAERNGGEAFKRINNQLKQSTNLKRPRRKPDYKHFMSHPEYREQFMEHYRDATVDNPPSKSERIKKQCEVAEELFNIQPDDVKEKISLENSSLHSSRVAAFKKLVSGNGFSLDGADELTDAEKQLCRSNLLTFIQPLLDAIRAHTGLWLTLLAGAPPQDVQDPNSDFAVLAISSGTAQGLKFHEWKADEFRDNVMKSFLLFLHSTKGAPKKAADAGPSDQDVLNNPSLLTISEHPPSTKEAVSEPSASTGKAVSSPSTSKTISEPRTSTKRARKSGTSTEVRPRNAKNAKKRARRDEDDEEEYDGEETDEEEEEEEEYGDNEDDDDEEEEYGDNEDEEPEPQPRELRLHPNLEKKLHPESRLYLDSLSVKERRIVMAPLCRRQSAMEFQRENNIIRIKWNLLQITNGQTGSDMLLNGPRTPPVHNSSPPSSPTQSLSSPRNGSEQLSSPSTRISPPVASDPDQSSSANKIPSASPSDIPAAPNTQMSAPNSSAVFSVSADPSVPNTQMSPPSSSAVFSPSGDSTPDNSATTDSSSPSGDSTPDKVSATTDSSSPPVDDTLAKVPEAPDAESSTTALSPSAAVLPVDLNGCPKWLSDACNALLTEDSPQDPLWHKTLNDLVTLARYQSFDNPNGNGSTFPSTGRPKAFAWWFQNRKTVTRLPPDNIFEDVAKFASQWWAWYSIINPEWRERDAVGKIVVNGTGEGDWEEFDRAGQNGMLSLVVSLHWWYRRLDSPSSDWLSALRDVSWVISELVKTNRADASGRVTNYPGNMHKGYDSYGEALAGWRKHCRGFHQHPPGFIDGTLFVAPEIPETPPPTTPPPARINTILVPASSPIQTSSQISPSSLIPPVPTSVCHGWPGYDRVPGRVADPGRVGLSS</sequence>
<feature type="compositionally biased region" description="Low complexity" evidence="1">
    <location>
        <begin position="45"/>
        <end position="79"/>
    </location>
</feature>
<feature type="compositionally biased region" description="Polar residues" evidence="1">
    <location>
        <begin position="345"/>
        <end position="354"/>
    </location>
</feature>
<feature type="compositionally biased region" description="Low complexity" evidence="1">
    <location>
        <begin position="550"/>
        <end position="563"/>
    </location>
</feature>
<gene>
    <name evidence="2" type="ORF">F5878DRAFT_674973</name>
</gene>
<feature type="compositionally biased region" description="Polar residues" evidence="1">
    <location>
        <begin position="564"/>
        <end position="577"/>
    </location>
</feature>
<protein>
    <submittedName>
        <fullName evidence="2">Uncharacterized protein</fullName>
    </submittedName>
</protein>
<feature type="compositionally biased region" description="Basic and acidic residues" evidence="1">
    <location>
        <begin position="465"/>
        <end position="477"/>
    </location>
</feature>
<evidence type="ECO:0000313" key="3">
    <source>
        <dbReference type="Proteomes" id="UP001163846"/>
    </source>
</evidence>
<evidence type="ECO:0000313" key="2">
    <source>
        <dbReference type="EMBL" id="KAJ3840330.1"/>
    </source>
</evidence>
<keyword evidence="3" id="KW-1185">Reference proteome</keyword>
<accession>A0AA38UGI1</accession>
<feature type="compositionally biased region" description="Polar residues" evidence="1">
    <location>
        <begin position="137"/>
        <end position="147"/>
    </location>
</feature>
<feature type="compositionally biased region" description="Low complexity" evidence="1">
    <location>
        <begin position="20"/>
        <end position="38"/>
    </location>
</feature>
<feature type="region of interest" description="Disordered" evidence="1">
    <location>
        <begin position="1"/>
        <end position="92"/>
    </location>
</feature>
<name>A0AA38UGI1_9AGAR</name>
<dbReference type="EMBL" id="MU806084">
    <property type="protein sequence ID" value="KAJ3840330.1"/>
    <property type="molecule type" value="Genomic_DNA"/>
</dbReference>
<evidence type="ECO:0000256" key="1">
    <source>
        <dbReference type="SAM" id="MobiDB-lite"/>
    </source>
</evidence>
<organism evidence="2 3">
    <name type="scientific">Lentinula raphanica</name>
    <dbReference type="NCBI Taxonomy" id="153919"/>
    <lineage>
        <taxon>Eukaryota</taxon>
        <taxon>Fungi</taxon>
        <taxon>Dikarya</taxon>
        <taxon>Basidiomycota</taxon>
        <taxon>Agaricomycotina</taxon>
        <taxon>Agaricomycetes</taxon>
        <taxon>Agaricomycetidae</taxon>
        <taxon>Agaricales</taxon>
        <taxon>Marasmiineae</taxon>
        <taxon>Omphalotaceae</taxon>
        <taxon>Lentinula</taxon>
    </lineage>
</organism>
<feature type="compositionally biased region" description="Polar residues" evidence="1">
    <location>
        <begin position="369"/>
        <end position="390"/>
    </location>
</feature>
<feature type="region of interest" description="Disordered" evidence="1">
    <location>
        <begin position="534"/>
        <end position="701"/>
    </location>
</feature>
<comment type="caution">
    <text evidence="2">The sequence shown here is derived from an EMBL/GenBank/DDBJ whole genome shotgun (WGS) entry which is preliminary data.</text>
</comment>
<reference evidence="2" key="1">
    <citation type="submission" date="2022-08" db="EMBL/GenBank/DDBJ databases">
        <authorList>
            <consortium name="DOE Joint Genome Institute"/>
            <person name="Min B."/>
            <person name="Riley R."/>
            <person name="Sierra-Patev S."/>
            <person name="Naranjo-Ortiz M."/>
            <person name="Looney B."/>
            <person name="Konkel Z."/>
            <person name="Slot J.C."/>
            <person name="Sakamoto Y."/>
            <person name="Steenwyk J.L."/>
            <person name="Rokas A."/>
            <person name="Carro J."/>
            <person name="Camarero S."/>
            <person name="Ferreira P."/>
            <person name="Molpeceres G."/>
            <person name="Ruiz-Duenas F.J."/>
            <person name="Serrano A."/>
            <person name="Henrissat B."/>
            <person name="Drula E."/>
            <person name="Hughes K.W."/>
            <person name="Mata J.L."/>
            <person name="Ishikawa N.K."/>
            <person name="Vargas-Isla R."/>
            <person name="Ushijima S."/>
            <person name="Smith C.A."/>
            <person name="Ahrendt S."/>
            <person name="Andreopoulos W."/>
            <person name="He G."/>
            <person name="Labutti K."/>
            <person name="Lipzen A."/>
            <person name="Ng V."/>
            <person name="Sandor L."/>
            <person name="Barry K."/>
            <person name="Martinez A.T."/>
            <person name="Xiao Y."/>
            <person name="Gibbons J.G."/>
            <person name="Terashima K."/>
            <person name="Hibbett D.S."/>
            <person name="Grigoriev I.V."/>
        </authorList>
    </citation>
    <scope>NUCLEOTIDE SEQUENCE</scope>
    <source>
        <strain evidence="2">TFB9207</strain>
    </source>
</reference>
<feature type="compositionally biased region" description="Basic and acidic residues" evidence="1">
    <location>
        <begin position="125"/>
        <end position="135"/>
    </location>
</feature>